<accession>A0A9W9ZGE0</accession>
<keyword evidence="1" id="KW-0175">Coiled coil</keyword>
<evidence type="ECO:0000256" key="2">
    <source>
        <dbReference type="SAM" id="MobiDB-lite"/>
    </source>
</evidence>
<dbReference type="EMBL" id="MU826350">
    <property type="protein sequence ID" value="KAJ7381232.1"/>
    <property type="molecule type" value="Genomic_DNA"/>
</dbReference>
<feature type="region of interest" description="Disordered" evidence="2">
    <location>
        <begin position="1"/>
        <end position="44"/>
    </location>
</feature>
<dbReference type="Proteomes" id="UP001163046">
    <property type="component" value="Unassembled WGS sequence"/>
</dbReference>
<feature type="compositionally biased region" description="Polar residues" evidence="2">
    <location>
        <begin position="17"/>
        <end position="28"/>
    </location>
</feature>
<reference evidence="3" key="1">
    <citation type="submission" date="2023-01" db="EMBL/GenBank/DDBJ databases">
        <title>Genome assembly of the deep-sea coral Lophelia pertusa.</title>
        <authorList>
            <person name="Herrera S."/>
            <person name="Cordes E."/>
        </authorList>
    </citation>
    <scope>NUCLEOTIDE SEQUENCE</scope>
    <source>
        <strain evidence="3">USNM1676648</strain>
        <tissue evidence="3">Polyp</tissue>
    </source>
</reference>
<evidence type="ECO:0000256" key="1">
    <source>
        <dbReference type="SAM" id="Coils"/>
    </source>
</evidence>
<dbReference type="AlphaFoldDB" id="A0A9W9ZGE0"/>
<protein>
    <submittedName>
        <fullName evidence="3">Uncharacterized protein</fullName>
    </submittedName>
</protein>
<comment type="caution">
    <text evidence="3">The sequence shown here is derived from an EMBL/GenBank/DDBJ whole genome shotgun (WGS) entry which is preliminary data.</text>
</comment>
<gene>
    <name evidence="3" type="ORF">OS493_001348</name>
</gene>
<evidence type="ECO:0000313" key="4">
    <source>
        <dbReference type="Proteomes" id="UP001163046"/>
    </source>
</evidence>
<proteinExistence type="predicted"/>
<name>A0A9W9ZGE0_9CNID</name>
<evidence type="ECO:0000313" key="3">
    <source>
        <dbReference type="EMBL" id="KAJ7381232.1"/>
    </source>
</evidence>
<dbReference type="OrthoDB" id="6079384at2759"/>
<keyword evidence="4" id="KW-1185">Reference proteome</keyword>
<sequence length="280" mass="31911">MEFSALFKRKTRESSRDSTSPSKVVTSPDSKRVKEGEEEDKELHVASATEILTSPNESNDEASQDVVITALDMAEDFASKVNEILVKVQQLDTIALQITSLQESVNKINTTVAGLQHKFNRLKEDVIKTAKETNAVKEGISMLNTEMEASKTKLQELENNTQIKLEKLRLQVLNYEVYNRRKNLRFYGIPEEGEDEDTKEVLYHFIERELQYADREITFGSHNRVTTESGYGISVDLPKEVTEMRKKLIPKMVEARTEGKRAACSRAEPYKLYIDGVEVK</sequence>
<feature type="coiled-coil region" evidence="1">
    <location>
        <begin position="140"/>
        <end position="171"/>
    </location>
</feature>
<organism evidence="3 4">
    <name type="scientific">Desmophyllum pertusum</name>
    <dbReference type="NCBI Taxonomy" id="174260"/>
    <lineage>
        <taxon>Eukaryota</taxon>
        <taxon>Metazoa</taxon>
        <taxon>Cnidaria</taxon>
        <taxon>Anthozoa</taxon>
        <taxon>Hexacorallia</taxon>
        <taxon>Scleractinia</taxon>
        <taxon>Caryophylliina</taxon>
        <taxon>Caryophylliidae</taxon>
        <taxon>Desmophyllum</taxon>
    </lineage>
</organism>